<keyword evidence="7" id="KW-0325">Glycoprotein</keyword>
<dbReference type="SUPFAM" id="SSF52058">
    <property type="entry name" value="L domain-like"/>
    <property type="match status" value="1"/>
</dbReference>
<dbReference type="AlphaFoldDB" id="A0A5J9USR8"/>
<dbReference type="FunFam" id="3.80.10.10:FF:000041">
    <property type="entry name" value="LRR receptor-like serine/threonine-protein kinase ERECTA"/>
    <property type="match status" value="1"/>
</dbReference>
<dbReference type="OrthoDB" id="678143at2759"/>
<feature type="non-terminal residue" evidence="9">
    <location>
        <position position="1"/>
    </location>
</feature>
<feature type="region of interest" description="Disordered" evidence="8">
    <location>
        <begin position="81"/>
        <end position="130"/>
    </location>
</feature>
<evidence type="ECO:0000256" key="6">
    <source>
        <dbReference type="ARBA" id="ARBA00023170"/>
    </source>
</evidence>
<sequence length="457" mass="50596">MVEAERKEEERKKTEEERWGQMQESIDLLHAQIGAFDTNQQHLAAQVELTTAAVNQNTKDQLQLARQLQATSEALARLSVRQSRLESGDGDDSPRSRHGLFTNTDGNHVGTSGSRERRRTPHVPVPHRRRPRGFLGELSVVTDEVEGEISRRIVDFSRCAASYIQRPAGGWVRYRSARSTTQSGKNCLLILNRVVKKRSRKREKIVRDGAIGQLLLVLIACSSIYGNETDRLSLLEFKELGNRYRSTASIDDEGSMPCHFSRPWKLGFSSARVSFTGELNQQTCLTGQIPPSLGQLHCLQTLFLSNNTLLGTIPSFANGSRLTALWLNNNNLAGEFPDLPLGLQQLQLSSNYLTGTIPSSLGNITSLKKFICAFNSIKGNFPNEIAKLSELQILYVGSNQSAVRFPQAIMNLSNLVSLVLYSNILNGVSPFNLGNSAQSPIACNSYELLFMAASPPH</sequence>
<keyword evidence="1" id="KW-0433">Leucine-rich repeat</keyword>
<feature type="compositionally biased region" description="Basic residues" evidence="8">
    <location>
        <begin position="116"/>
        <end position="130"/>
    </location>
</feature>
<name>A0A5J9USR8_9POAL</name>
<proteinExistence type="predicted"/>
<evidence type="ECO:0000313" key="10">
    <source>
        <dbReference type="Proteomes" id="UP000324897"/>
    </source>
</evidence>
<feature type="compositionally biased region" description="Polar residues" evidence="8">
    <location>
        <begin position="101"/>
        <end position="113"/>
    </location>
</feature>
<keyword evidence="10" id="KW-1185">Reference proteome</keyword>
<evidence type="ECO:0008006" key="11">
    <source>
        <dbReference type="Google" id="ProtNLM"/>
    </source>
</evidence>
<keyword evidence="3" id="KW-0677">Repeat</keyword>
<evidence type="ECO:0000256" key="1">
    <source>
        <dbReference type="ARBA" id="ARBA00022614"/>
    </source>
</evidence>
<evidence type="ECO:0000256" key="7">
    <source>
        <dbReference type="ARBA" id="ARBA00023180"/>
    </source>
</evidence>
<dbReference type="Pfam" id="PF00560">
    <property type="entry name" value="LRR_1"/>
    <property type="match status" value="2"/>
</dbReference>
<evidence type="ECO:0000256" key="5">
    <source>
        <dbReference type="ARBA" id="ARBA00022840"/>
    </source>
</evidence>
<evidence type="ECO:0000256" key="8">
    <source>
        <dbReference type="SAM" id="MobiDB-lite"/>
    </source>
</evidence>
<evidence type="ECO:0000313" key="9">
    <source>
        <dbReference type="EMBL" id="TVU26575.1"/>
    </source>
</evidence>
<keyword evidence="5" id="KW-0067">ATP-binding</keyword>
<feature type="compositionally biased region" description="Basic and acidic residues" evidence="8">
    <location>
        <begin position="1"/>
        <end position="19"/>
    </location>
</feature>
<dbReference type="Gramene" id="TVU26575">
    <property type="protein sequence ID" value="TVU26575"/>
    <property type="gene ID" value="EJB05_29129"/>
</dbReference>
<dbReference type="EMBL" id="RWGY01000013">
    <property type="protein sequence ID" value="TVU26575.1"/>
    <property type="molecule type" value="Genomic_DNA"/>
</dbReference>
<gene>
    <name evidence="9" type="ORF">EJB05_29129</name>
</gene>
<evidence type="ECO:0000256" key="4">
    <source>
        <dbReference type="ARBA" id="ARBA00022741"/>
    </source>
</evidence>
<evidence type="ECO:0000256" key="3">
    <source>
        <dbReference type="ARBA" id="ARBA00022737"/>
    </source>
</evidence>
<keyword evidence="2" id="KW-0732">Signal</keyword>
<accession>A0A5J9USR8</accession>
<dbReference type="InterPro" id="IPR032675">
    <property type="entry name" value="LRR_dom_sf"/>
</dbReference>
<dbReference type="GO" id="GO:0005524">
    <property type="term" value="F:ATP binding"/>
    <property type="evidence" value="ECO:0007669"/>
    <property type="project" value="UniProtKB-KW"/>
</dbReference>
<comment type="caution">
    <text evidence="9">The sequence shown here is derived from an EMBL/GenBank/DDBJ whole genome shotgun (WGS) entry which is preliminary data.</text>
</comment>
<feature type="compositionally biased region" description="Basic and acidic residues" evidence="8">
    <location>
        <begin position="83"/>
        <end position="95"/>
    </location>
</feature>
<keyword evidence="6" id="KW-0675">Receptor</keyword>
<reference evidence="9 10" key="1">
    <citation type="journal article" date="2019" name="Sci. Rep.">
        <title>A high-quality genome of Eragrostis curvula grass provides insights into Poaceae evolution and supports new strategies to enhance forage quality.</title>
        <authorList>
            <person name="Carballo J."/>
            <person name="Santos B.A.C.M."/>
            <person name="Zappacosta D."/>
            <person name="Garbus I."/>
            <person name="Selva J.P."/>
            <person name="Gallo C.A."/>
            <person name="Diaz A."/>
            <person name="Albertini E."/>
            <person name="Caccamo M."/>
            <person name="Echenique V."/>
        </authorList>
    </citation>
    <scope>NUCLEOTIDE SEQUENCE [LARGE SCALE GENOMIC DNA]</scope>
    <source>
        <strain evidence="10">cv. Victoria</strain>
        <tissue evidence="9">Leaf</tissue>
    </source>
</reference>
<dbReference type="InterPro" id="IPR050647">
    <property type="entry name" value="Plant_LRR-RLKs"/>
</dbReference>
<protein>
    <recommendedName>
        <fullName evidence="11">Leucine-rich repeat-containing N-terminal plant-type domain-containing protein</fullName>
    </recommendedName>
</protein>
<dbReference type="Proteomes" id="UP000324897">
    <property type="component" value="Chromosome 2"/>
</dbReference>
<dbReference type="PANTHER" id="PTHR48056">
    <property type="entry name" value="LRR RECEPTOR-LIKE SERINE/THREONINE-PROTEIN KINASE-RELATED"/>
    <property type="match status" value="1"/>
</dbReference>
<keyword evidence="4" id="KW-0547">Nucleotide-binding</keyword>
<dbReference type="PANTHER" id="PTHR48056:SF81">
    <property type="entry name" value="RECEPTOR PROTEIN-TYROSINE KINASE CEPR1"/>
    <property type="match status" value="1"/>
</dbReference>
<organism evidence="9 10">
    <name type="scientific">Eragrostis curvula</name>
    <name type="common">weeping love grass</name>
    <dbReference type="NCBI Taxonomy" id="38414"/>
    <lineage>
        <taxon>Eukaryota</taxon>
        <taxon>Viridiplantae</taxon>
        <taxon>Streptophyta</taxon>
        <taxon>Embryophyta</taxon>
        <taxon>Tracheophyta</taxon>
        <taxon>Spermatophyta</taxon>
        <taxon>Magnoliopsida</taxon>
        <taxon>Liliopsida</taxon>
        <taxon>Poales</taxon>
        <taxon>Poaceae</taxon>
        <taxon>PACMAD clade</taxon>
        <taxon>Chloridoideae</taxon>
        <taxon>Eragrostideae</taxon>
        <taxon>Eragrostidinae</taxon>
        <taxon>Eragrostis</taxon>
    </lineage>
</organism>
<feature type="region of interest" description="Disordered" evidence="8">
    <location>
        <begin position="1"/>
        <end position="20"/>
    </location>
</feature>
<dbReference type="Gene3D" id="3.80.10.10">
    <property type="entry name" value="Ribonuclease Inhibitor"/>
    <property type="match status" value="1"/>
</dbReference>
<evidence type="ECO:0000256" key="2">
    <source>
        <dbReference type="ARBA" id="ARBA00022729"/>
    </source>
</evidence>
<dbReference type="InterPro" id="IPR001611">
    <property type="entry name" value="Leu-rich_rpt"/>
</dbReference>